<evidence type="ECO:0000313" key="2">
    <source>
        <dbReference type="Proteomes" id="UP000178272"/>
    </source>
</evidence>
<sequence length="104" mass="11719">MGQFEYTKSPFAILSAMQKKTNNKQSGFVLETVEPVIRKLKDVYINEGAIEGFKETVKASELEDSELSDETAPKGGTDEQNIGFIIVYDTLNFCFWGEPKWTTV</sequence>
<accession>A0A1G1V6X7</accession>
<organism evidence="1 2">
    <name type="scientific">Candidatus Blackburnbacteria bacterium RIFCSPHIGHO2_12_FULL_41_13b</name>
    <dbReference type="NCBI Taxonomy" id="1797517"/>
    <lineage>
        <taxon>Bacteria</taxon>
        <taxon>Candidatus Blackburniibacteriota</taxon>
    </lineage>
</organism>
<dbReference type="EMBL" id="MHCA01000042">
    <property type="protein sequence ID" value="OGY11208.1"/>
    <property type="molecule type" value="Genomic_DNA"/>
</dbReference>
<comment type="caution">
    <text evidence="1">The sequence shown here is derived from an EMBL/GenBank/DDBJ whole genome shotgun (WGS) entry which is preliminary data.</text>
</comment>
<proteinExistence type="predicted"/>
<dbReference type="AlphaFoldDB" id="A0A1G1V6X7"/>
<protein>
    <submittedName>
        <fullName evidence="1">Uncharacterized protein</fullName>
    </submittedName>
</protein>
<name>A0A1G1V6X7_9BACT</name>
<gene>
    <name evidence="1" type="ORF">A3F61_02780</name>
</gene>
<reference evidence="1 2" key="1">
    <citation type="journal article" date="2016" name="Nat. Commun.">
        <title>Thousands of microbial genomes shed light on interconnected biogeochemical processes in an aquifer system.</title>
        <authorList>
            <person name="Anantharaman K."/>
            <person name="Brown C.T."/>
            <person name="Hug L.A."/>
            <person name="Sharon I."/>
            <person name="Castelle C.J."/>
            <person name="Probst A.J."/>
            <person name="Thomas B.C."/>
            <person name="Singh A."/>
            <person name="Wilkins M.J."/>
            <person name="Karaoz U."/>
            <person name="Brodie E.L."/>
            <person name="Williams K.H."/>
            <person name="Hubbard S.S."/>
            <person name="Banfield J.F."/>
        </authorList>
    </citation>
    <scope>NUCLEOTIDE SEQUENCE [LARGE SCALE GENOMIC DNA]</scope>
</reference>
<evidence type="ECO:0000313" key="1">
    <source>
        <dbReference type="EMBL" id="OGY11208.1"/>
    </source>
</evidence>
<dbReference type="Proteomes" id="UP000178272">
    <property type="component" value="Unassembled WGS sequence"/>
</dbReference>